<proteinExistence type="predicted"/>
<accession>A0A0D2N0W8</accession>
<dbReference type="PANTHER" id="PTHR45856:SF25">
    <property type="entry name" value="FUNGAL LIPASE-LIKE DOMAIN-CONTAINING PROTEIN"/>
    <property type="match status" value="1"/>
</dbReference>
<dbReference type="EMBL" id="KK100409">
    <property type="protein sequence ID" value="KIZ06147.1"/>
    <property type="molecule type" value="Genomic_DNA"/>
</dbReference>
<dbReference type="SMR" id="A0A0D2N0W8"/>
<keyword evidence="1" id="KW-0472">Membrane</keyword>
<evidence type="ECO:0000259" key="2">
    <source>
        <dbReference type="Pfam" id="PF01764"/>
    </source>
</evidence>
<evidence type="ECO:0000313" key="4">
    <source>
        <dbReference type="Proteomes" id="UP000054498"/>
    </source>
</evidence>
<dbReference type="AlphaFoldDB" id="A0A0D2N0W8"/>
<dbReference type="RefSeq" id="XP_013905166.1">
    <property type="nucleotide sequence ID" value="XM_014049712.1"/>
</dbReference>
<dbReference type="Pfam" id="PF01764">
    <property type="entry name" value="Lipase_3"/>
    <property type="match status" value="1"/>
</dbReference>
<organism evidence="3 4">
    <name type="scientific">Monoraphidium neglectum</name>
    <dbReference type="NCBI Taxonomy" id="145388"/>
    <lineage>
        <taxon>Eukaryota</taxon>
        <taxon>Viridiplantae</taxon>
        <taxon>Chlorophyta</taxon>
        <taxon>core chlorophytes</taxon>
        <taxon>Chlorophyceae</taxon>
        <taxon>CS clade</taxon>
        <taxon>Sphaeropleales</taxon>
        <taxon>Selenastraceae</taxon>
        <taxon>Monoraphidium</taxon>
    </lineage>
</organism>
<dbReference type="PANTHER" id="PTHR45856">
    <property type="entry name" value="ALPHA/BETA-HYDROLASES SUPERFAMILY PROTEIN"/>
    <property type="match status" value="1"/>
</dbReference>
<protein>
    <submittedName>
        <fullName evidence="3">Lipase</fullName>
    </submittedName>
</protein>
<dbReference type="Proteomes" id="UP000054498">
    <property type="component" value="Unassembled WGS sequence"/>
</dbReference>
<sequence length="427" mass="45671">MPVLRGRQGTSLPRTVHAAHICIAFVSIFVLFLAQPAEPLRLPGADDIRRWLRRGTAETASDSAWGAEVFGRPLLSQRSEVDPVAQRILASGAYGGSGSNGRANADALSTVFDAAALDQLQGQALSDARRTAPDAATTAAAYTSAASSGAFDLERASMLATLQSIAYCGDQDGMRAWSCRRCARVPGFQPAVVHFDADWDLLGYAGYLPSLNAKVVAFRGSDAGSWANWANNMRAWRTDAAYPLPGAPSSLRIHSGFHVLWNSSSMARTFTAAYAGLLAAHPNGPTYVLGHSMGGALAQLCAMDLRVAFDPPDLRVFTFGSPRVGNGEFAAFFVRHVAESWRFTHGRDIVPSVPPTYMGFRHVAREVWLVDVAPAAGGAEPEQRVIVCDESGEDPSCHNSVCHLGMCTSVADHLTYMGAHMWAGDEC</sequence>
<feature type="transmembrane region" description="Helical" evidence="1">
    <location>
        <begin position="12"/>
        <end position="34"/>
    </location>
</feature>
<dbReference type="Gene3D" id="3.40.50.1820">
    <property type="entry name" value="alpha/beta hydrolase"/>
    <property type="match status" value="1"/>
</dbReference>
<feature type="domain" description="Fungal lipase-type" evidence="2">
    <location>
        <begin position="215"/>
        <end position="356"/>
    </location>
</feature>
<keyword evidence="4" id="KW-1185">Reference proteome</keyword>
<evidence type="ECO:0000313" key="3">
    <source>
        <dbReference type="EMBL" id="KIZ06147.1"/>
    </source>
</evidence>
<dbReference type="InterPro" id="IPR002921">
    <property type="entry name" value="Fungal_lipase-type"/>
</dbReference>
<name>A0A0D2N0W8_9CHLO</name>
<keyword evidence="1" id="KW-0812">Transmembrane</keyword>
<evidence type="ECO:0000256" key="1">
    <source>
        <dbReference type="SAM" id="Phobius"/>
    </source>
</evidence>
<dbReference type="GeneID" id="25734690"/>
<gene>
    <name evidence="3" type="ORF">MNEG_1812</name>
</gene>
<dbReference type="KEGG" id="mng:MNEG_1812"/>
<keyword evidence="1" id="KW-1133">Transmembrane helix</keyword>
<dbReference type="InterPro" id="IPR051218">
    <property type="entry name" value="Sec_MonoDiacylglyc_Lipase"/>
</dbReference>
<reference evidence="3 4" key="1">
    <citation type="journal article" date="2013" name="BMC Genomics">
        <title>Reconstruction of the lipid metabolism for the microalga Monoraphidium neglectum from its genome sequence reveals characteristics suitable for biofuel production.</title>
        <authorList>
            <person name="Bogen C."/>
            <person name="Al-Dilaimi A."/>
            <person name="Albersmeier A."/>
            <person name="Wichmann J."/>
            <person name="Grundmann M."/>
            <person name="Rupp O."/>
            <person name="Lauersen K.J."/>
            <person name="Blifernez-Klassen O."/>
            <person name="Kalinowski J."/>
            <person name="Goesmann A."/>
            <person name="Mussgnug J.H."/>
            <person name="Kruse O."/>
        </authorList>
    </citation>
    <scope>NUCLEOTIDE SEQUENCE [LARGE SCALE GENOMIC DNA]</scope>
    <source>
        <strain evidence="3 4">SAG 48.87</strain>
    </source>
</reference>
<dbReference type="InterPro" id="IPR029058">
    <property type="entry name" value="AB_hydrolase_fold"/>
</dbReference>
<dbReference type="OrthoDB" id="426718at2759"/>
<dbReference type="CDD" id="cd00519">
    <property type="entry name" value="Lipase_3"/>
    <property type="match status" value="1"/>
</dbReference>
<dbReference type="GO" id="GO:0006629">
    <property type="term" value="P:lipid metabolic process"/>
    <property type="evidence" value="ECO:0007669"/>
    <property type="project" value="InterPro"/>
</dbReference>
<dbReference type="SUPFAM" id="SSF53474">
    <property type="entry name" value="alpha/beta-Hydrolases"/>
    <property type="match status" value="1"/>
</dbReference>